<dbReference type="Gene3D" id="2.60.40.10">
    <property type="entry name" value="Immunoglobulins"/>
    <property type="match status" value="2"/>
</dbReference>
<feature type="domain" description="DUF11" evidence="2">
    <location>
        <begin position="897"/>
        <end position="1006"/>
    </location>
</feature>
<evidence type="ECO:0000313" key="4">
    <source>
        <dbReference type="EMBL" id="MBZ4034255.1"/>
    </source>
</evidence>
<dbReference type="RefSeq" id="WP_223704971.1">
    <property type="nucleotide sequence ID" value="NZ_JAINUY010000001.1"/>
</dbReference>
<dbReference type="SUPFAM" id="SSF50985">
    <property type="entry name" value="RCC1/BLIP-II"/>
    <property type="match status" value="1"/>
</dbReference>
<dbReference type="InterPro" id="IPR013783">
    <property type="entry name" value="Ig-like_fold"/>
</dbReference>
<dbReference type="NCBIfam" id="TIGR01451">
    <property type="entry name" value="B_ant_repeat"/>
    <property type="match status" value="6"/>
</dbReference>
<dbReference type="Gene3D" id="2.60.40.3440">
    <property type="match status" value="2"/>
</dbReference>
<feature type="domain" description="DUF11" evidence="2">
    <location>
        <begin position="781"/>
        <end position="890"/>
    </location>
</feature>
<organism evidence="4 5">
    <name type="scientific">Flavobacterium potami</name>
    <dbReference type="NCBI Taxonomy" id="2872310"/>
    <lineage>
        <taxon>Bacteria</taxon>
        <taxon>Pseudomonadati</taxon>
        <taxon>Bacteroidota</taxon>
        <taxon>Flavobacteriia</taxon>
        <taxon>Flavobacteriales</taxon>
        <taxon>Flavobacteriaceae</taxon>
        <taxon>Flavobacterium</taxon>
    </lineage>
</organism>
<protein>
    <submittedName>
        <fullName evidence="4">DUF11 domain-containing protein</fullName>
    </submittedName>
</protein>
<evidence type="ECO:0000259" key="3">
    <source>
        <dbReference type="Pfam" id="PF24346"/>
    </source>
</evidence>
<feature type="domain" description="DUF11" evidence="2">
    <location>
        <begin position="548"/>
        <end position="658"/>
    </location>
</feature>
<dbReference type="InterPro" id="IPR047589">
    <property type="entry name" value="DUF11_rpt"/>
</dbReference>
<name>A0A9X1KP62_9FLAO</name>
<dbReference type="InterPro" id="IPR055354">
    <property type="entry name" value="DUF7507"/>
</dbReference>
<dbReference type="InterPro" id="IPR001434">
    <property type="entry name" value="OmcB-like_DUF11"/>
</dbReference>
<feature type="domain" description="DUF11" evidence="2">
    <location>
        <begin position="665"/>
        <end position="774"/>
    </location>
</feature>
<dbReference type="Pfam" id="PF17963">
    <property type="entry name" value="Big_9"/>
    <property type="match status" value="2"/>
</dbReference>
<feature type="domain" description="DUF11" evidence="2">
    <location>
        <begin position="1013"/>
        <end position="1122"/>
    </location>
</feature>
<feature type="domain" description="DUF7507" evidence="3">
    <location>
        <begin position="1657"/>
        <end position="1760"/>
    </location>
</feature>
<dbReference type="Pfam" id="PF13585">
    <property type="entry name" value="CHU_C"/>
    <property type="match status" value="1"/>
</dbReference>
<feature type="compositionally biased region" description="Polar residues" evidence="1">
    <location>
        <begin position="1115"/>
        <end position="1125"/>
    </location>
</feature>
<dbReference type="InterPro" id="IPR009091">
    <property type="entry name" value="RCC1/BLIP-II"/>
</dbReference>
<dbReference type="InterPro" id="IPR051172">
    <property type="entry name" value="Chlamydia_OmcB"/>
</dbReference>
<dbReference type="Pfam" id="PF24346">
    <property type="entry name" value="DUF7507"/>
    <property type="match status" value="1"/>
</dbReference>
<reference evidence="4 5" key="1">
    <citation type="journal article" date="2023" name="Antonie Van Leeuwenhoek">
        <title>Flavobacterium potami sp. nov., a multi-metal resistance genes harbouring bacterium isolated from shallow river silt.</title>
        <authorList>
            <person name="Li S."/>
            <person name="Mao S."/>
            <person name="Mu W."/>
            <person name="Guo B."/>
            <person name="Li C."/>
            <person name="Zhu Q."/>
            <person name="Hou X."/>
            <person name="Zhao Y."/>
            <person name="Wei S."/>
            <person name="Liu H."/>
            <person name="Liu A."/>
        </authorList>
    </citation>
    <scope>NUCLEOTIDE SEQUENCE [LARGE SCALE GENOMIC DNA]</scope>
    <source>
        <strain evidence="4 5">17A</strain>
    </source>
</reference>
<dbReference type="PANTHER" id="PTHR34819:SF3">
    <property type="entry name" value="CELL SURFACE PROTEIN"/>
    <property type="match status" value="1"/>
</dbReference>
<dbReference type="Gene3D" id="2.60.40.3080">
    <property type="match status" value="1"/>
</dbReference>
<gene>
    <name evidence="4" type="ORF">K6T82_05720</name>
</gene>
<keyword evidence="5" id="KW-1185">Reference proteome</keyword>
<accession>A0A9X1KP62</accession>
<comment type="caution">
    <text evidence="4">The sequence shown here is derived from an EMBL/GenBank/DDBJ whole genome shotgun (WGS) entry which is preliminary data.</text>
</comment>
<dbReference type="Pfam" id="PF01345">
    <property type="entry name" value="DUF11"/>
    <property type="match status" value="5"/>
</dbReference>
<sequence>MVINYSVLNKVSNLRRAFYVLFIFFLGQIAIHAQCATPVMGCSFTDLSNFGVDSNNNARTIEYDNFVSSYHATIVRTSDGSLQIWGEKVAGSGSADILSPITINAANYPALNAATPLKAALGSDNGNLVQGILLATDGLYAWSVEGTVLDDQITSGNSFEKLTINGNTNGLPTGVNPGDVKMMFATFKTLAITTCAGEVWVISQTPEVRGNGSTGDALTWYRVTTSDLGNPFLTDVVACRGNYDGLMALKSDGSVYVWGSNVLLGNNTPIIANQNRAAQMTLPVGITPKMIGSSGNNTLRSYYILATDGNLFTLGRNASRQLGDWTGTDRFSWVQPRYNSATGPVMNDIKWFSVQEHDATYGSVNVINSNKNLYAFGQNHFNLLGVPGNSSNPSMPTGLTVNDKILAVETGGHTSMIVKNCEGNFGYAGHRIRGSMGNGSNANVTETVYTFATAPVQICGVETLPVIKVSATGEGPNSKYCVGQPVTLNLTPAGGKLSVLSGPGSVSGNILTFTGEGTVVIEYSVSDSCGGVPTLTTRSFETALCPSDLQITKVVDNQNPSIGTNSVFTITATNNGPFKASGVVVNDVLPSGYTFVSATPSVGTWSAPNWTIGNLASGASATLSITATINSSGSYTNTAVISGNENDPDLLNNTSTVTPVVQSNLSVTKTASNATPSVGERITFTITASNAGPSTATGVSINDVLPSGYTFVSATPSVGTWSAPNWTVGNLANGANATLSVVAAVNGSGSYTNTAVISGNENDPDLLNNTSTVTPVVQSNLSVTKTASSATPSVGERITFTITASNAGPSTATGVSINDVLPSGYTFVSATPSVGTWSAPNWTVGNLANGANATLSVVAAVNGSGSYTNTAIISGNENDPDLLNNTSTVTPVVQSNLSVTKTASSATPSVGERITFTITASNAGPSTATGVSINDVLPSGYTFVSATPSVGTWSAPNWTVGNLANGANATLSVVAEVNGSGSYTNTAVISGNENDPDLLNNTATVTPVVQSNLFVTKTASITTPSVGERITFTITASNAGPSTATGVSINDVLPSGYTFVSATPSVGTWSAPNWTVGNLAHNANATLTVTAIVNATGSYTNTAIISGEQDDPDRNNNTASVTPNVNHLPIAYDDTNANIPSTSDATAINPLRATDSDGTIVSFTVITLPSNGVLALNGNPIAAGQVLTPSEAANLTYDPSGLFTGNDTFTFLATDNSGAVSASATITIPVGNNPPVAHDGLGVTIPSKAGATQLDPLTATDTDGTVESYTIVTLPSHGVLTLNGTAITAGQVLTPVEASNIMYDPNGNFAGNDSFTFTATDNDGAIDQTPAVITITIENTDIDAVLDQQSVVSTDQTITVLNVLDNDTLDHNPVILSEVDLKILVPDSSGFLTLNPDGTIELAANTPAGVYTLTYEICEKANTTNCSSAQVSITVEEPNFEIKAETHCANNLPYVSYEVVEDNFTPNGLLTINWINNNGDVVATQSNMPLKGDILWLGTTVDSNNNRTNWPGWKFVNGQWIPDNDGFQSAFTLQFVLNSNKTVVVNYPSGSSCNARPPFTIQAIDEPNVILADGTNGSMEIVNVLDNDLLNGNPVKAAEVEVKGLDFPTGITINPDGTIDVAPNTAGGSYTITYEICEAAHLSNCSTATVSIFVEVPSVAILKTVTFNDTNGNGFSEAGETLTYNFSITNTGNTDLQNILIADPLPGIILNGGPINLAVGETDNSTFSATYTLSQLDVNQGMVSNQATVSAVTKNGSIVLDKSHPTDFNNDGFTTIELNGCVIKVFNAVSADGDGINEKFVIRGLECFPDNTVQIFNRWGVLVFERDHYNNNDIVFRGISEGRVTHKEADGLPEGTYYYILRYKDGQSNPRQEAGYLYFTR</sequence>
<dbReference type="EMBL" id="JAINUY010000001">
    <property type="protein sequence ID" value="MBZ4034255.1"/>
    <property type="molecule type" value="Genomic_DNA"/>
</dbReference>
<dbReference type="Gene3D" id="2.60.40.1170">
    <property type="entry name" value="Mu homology domain, subdomain B"/>
    <property type="match status" value="2"/>
</dbReference>
<feature type="region of interest" description="Disordered" evidence="1">
    <location>
        <begin position="1106"/>
        <end position="1127"/>
    </location>
</feature>
<proteinExistence type="predicted"/>
<evidence type="ECO:0000313" key="5">
    <source>
        <dbReference type="Proteomes" id="UP001139366"/>
    </source>
</evidence>
<dbReference type="Proteomes" id="UP001139366">
    <property type="component" value="Unassembled WGS sequence"/>
</dbReference>
<dbReference type="PANTHER" id="PTHR34819">
    <property type="entry name" value="LARGE CYSTEINE-RICH PERIPLASMIC PROTEIN OMCB"/>
    <property type="match status" value="1"/>
</dbReference>
<evidence type="ECO:0000256" key="1">
    <source>
        <dbReference type="SAM" id="MobiDB-lite"/>
    </source>
</evidence>
<evidence type="ECO:0000259" key="2">
    <source>
        <dbReference type="Pfam" id="PF01345"/>
    </source>
</evidence>
<dbReference type="Gene3D" id="2.130.10.30">
    <property type="entry name" value="Regulator of chromosome condensation 1/beta-lactamase-inhibitor protein II"/>
    <property type="match status" value="1"/>
</dbReference>